<sequence length="317" mass="35623">MAENDTITIRVDERIEQAIAALTRGGASATAAIEQAILESARRAAPAAPTEAMPDSIDSRTLSVRRMLTRDQLQEFAERGYIVIRDVVPPDILAAANAAVDDQLRMHPPEEGHAGPHFMFPKWEEEPALAALLRDTQAFSLAEELTGDGAMEYPWQTQIAMTYPPYTDDRGMPHIDGGMRRKADEPPRTFTVLAGFFLTDQDGDDTGNLYVWPGTHRAHAKYFREHGPDAFTSYPDIKLPEREQVRGRAGDMLLKHYMVGHNVGSNRSDSVRRTVYFRLKVRGHDATWRQILQNPWHDFTPLRPLVSAFEDNDDSGQ</sequence>
<dbReference type="Gene3D" id="2.60.120.620">
    <property type="entry name" value="q2cbj1_9rhob like domain"/>
    <property type="match status" value="1"/>
</dbReference>
<comment type="caution">
    <text evidence="1">The sequence shown here is derived from an EMBL/GenBank/DDBJ whole genome shotgun (WGS) entry which is preliminary data.</text>
</comment>
<evidence type="ECO:0000313" key="1">
    <source>
        <dbReference type="EMBL" id="GAA4013479.1"/>
    </source>
</evidence>
<protein>
    <recommendedName>
        <fullName evidence="3">Phytanoyl-CoA dioxygenase</fullName>
    </recommendedName>
</protein>
<reference evidence="2" key="1">
    <citation type="journal article" date="2019" name="Int. J. Syst. Evol. Microbiol.">
        <title>The Global Catalogue of Microorganisms (GCM) 10K type strain sequencing project: providing services to taxonomists for standard genome sequencing and annotation.</title>
        <authorList>
            <consortium name="The Broad Institute Genomics Platform"/>
            <consortium name="The Broad Institute Genome Sequencing Center for Infectious Disease"/>
            <person name="Wu L."/>
            <person name="Ma J."/>
        </authorList>
    </citation>
    <scope>NUCLEOTIDE SEQUENCE [LARGE SCALE GENOMIC DNA]</scope>
    <source>
        <strain evidence="2">JCM 17027</strain>
    </source>
</reference>
<gene>
    <name evidence="1" type="ORF">GCM10022384_67290</name>
</gene>
<dbReference type="Proteomes" id="UP001500034">
    <property type="component" value="Unassembled WGS sequence"/>
</dbReference>
<accession>A0ABP7SMS6</accession>
<dbReference type="SUPFAM" id="SSF51197">
    <property type="entry name" value="Clavaminate synthase-like"/>
    <property type="match status" value="1"/>
</dbReference>
<organism evidence="1 2">
    <name type="scientific">Streptomyces marokkonensis</name>
    <dbReference type="NCBI Taxonomy" id="324855"/>
    <lineage>
        <taxon>Bacteria</taxon>
        <taxon>Bacillati</taxon>
        <taxon>Actinomycetota</taxon>
        <taxon>Actinomycetes</taxon>
        <taxon>Kitasatosporales</taxon>
        <taxon>Streptomycetaceae</taxon>
        <taxon>Streptomyces</taxon>
    </lineage>
</organism>
<dbReference type="EMBL" id="BAABCQ010000250">
    <property type="protein sequence ID" value="GAA4013479.1"/>
    <property type="molecule type" value="Genomic_DNA"/>
</dbReference>
<dbReference type="Pfam" id="PF05721">
    <property type="entry name" value="PhyH"/>
    <property type="match status" value="1"/>
</dbReference>
<evidence type="ECO:0008006" key="3">
    <source>
        <dbReference type="Google" id="ProtNLM"/>
    </source>
</evidence>
<keyword evidence="2" id="KW-1185">Reference proteome</keyword>
<dbReference type="RefSeq" id="WP_345597583.1">
    <property type="nucleotide sequence ID" value="NZ_BAABCQ010000250.1"/>
</dbReference>
<dbReference type="PANTHER" id="PTHR20883">
    <property type="entry name" value="PHYTANOYL-COA DIOXYGENASE DOMAIN CONTAINING 1"/>
    <property type="match status" value="1"/>
</dbReference>
<evidence type="ECO:0000313" key="2">
    <source>
        <dbReference type="Proteomes" id="UP001500034"/>
    </source>
</evidence>
<name>A0ABP7SMS6_9ACTN</name>
<proteinExistence type="predicted"/>
<dbReference type="InterPro" id="IPR008775">
    <property type="entry name" value="Phytyl_CoA_dOase-like"/>
</dbReference>
<dbReference type="PANTHER" id="PTHR20883:SF48">
    <property type="entry name" value="ECTOINE DIOXYGENASE"/>
    <property type="match status" value="1"/>
</dbReference>